<comment type="caution">
    <text evidence="3">The sequence shown here is derived from an EMBL/GenBank/DDBJ whole genome shotgun (WGS) entry which is preliminary data.</text>
</comment>
<evidence type="ECO:0000313" key="3">
    <source>
        <dbReference type="EMBL" id="MEZ3180797.1"/>
    </source>
</evidence>
<dbReference type="Proteomes" id="UP001567537">
    <property type="component" value="Unassembled WGS sequence"/>
</dbReference>
<dbReference type="PROSITE" id="PS50157">
    <property type="entry name" value="ZINC_FINGER_C2H2_2"/>
    <property type="match status" value="1"/>
</dbReference>
<proteinExistence type="predicted"/>
<feature type="region of interest" description="Disordered" evidence="1">
    <location>
        <begin position="63"/>
        <end position="164"/>
    </location>
</feature>
<reference evidence="3 4" key="1">
    <citation type="journal article" date="2021" name="Res Sq">
        <title>Streptomyces Pimoensis sp. nov., Isolated From the Taklimakan Desert in Xinjiang, China.</title>
        <authorList>
            <person name="Zhang P."/>
            <person name="Luo X."/>
            <person name="Luo X."/>
            <person name="Liu Z."/>
            <person name="Xia Z."/>
            <person name="Wan C."/>
            <person name="zhang L."/>
        </authorList>
    </citation>
    <scope>NUCLEOTIDE SEQUENCE [LARGE SCALE GENOMIC DNA]</scope>
    <source>
        <strain evidence="3 4">TRM75549</strain>
    </source>
</reference>
<dbReference type="RefSeq" id="WP_371239710.1">
    <property type="nucleotide sequence ID" value="NZ_JAHWZY010000019.1"/>
</dbReference>
<feature type="domain" description="C2H2-type" evidence="2">
    <location>
        <begin position="138"/>
        <end position="164"/>
    </location>
</feature>
<evidence type="ECO:0000313" key="4">
    <source>
        <dbReference type="Proteomes" id="UP001567537"/>
    </source>
</evidence>
<keyword evidence="4" id="KW-1185">Reference proteome</keyword>
<name>A0ABV4J1I8_9ACTN</name>
<dbReference type="EMBL" id="JAHWZY010000019">
    <property type="protein sequence ID" value="MEZ3180797.1"/>
    <property type="molecule type" value="Genomic_DNA"/>
</dbReference>
<evidence type="ECO:0000259" key="2">
    <source>
        <dbReference type="PROSITE" id="PS50157"/>
    </source>
</evidence>
<feature type="compositionally biased region" description="Basic residues" evidence="1">
    <location>
        <begin position="154"/>
        <end position="164"/>
    </location>
</feature>
<sequence>MNEKMIHVRPAIAQRRNFARWATGHTPKLRTVSPDTFAVPPHLFVDAPEELLIGALVDGHPYRSPLEDEANGTPPPGTALVDETDPETTLLEGPGSELTGVATAQALDTPEGWRTEPPISLPDPEPVAEQPTAGGTPYACDGCPRTFTTARGRDTHRRQAHTED</sequence>
<organism evidence="3 4">
    <name type="scientific">Streptomyces pimonensis</name>
    <dbReference type="NCBI Taxonomy" id="2860288"/>
    <lineage>
        <taxon>Bacteria</taxon>
        <taxon>Bacillati</taxon>
        <taxon>Actinomycetota</taxon>
        <taxon>Actinomycetes</taxon>
        <taxon>Kitasatosporales</taxon>
        <taxon>Streptomycetaceae</taxon>
        <taxon>Streptomyces</taxon>
    </lineage>
</organism>
<protein>
    <recommendedName>
        <fullName evidence="2">C2H2-type domain-containing protein</fullName>
    </recommendedName>
</protein>
<accession>A0ABV4J1I8</accession>
<evidence type="ECO:0000256" key="1">
    <source>
        <dbReference type="SAM" id="MobiDB-lite"/>
    </source>
</evidence>
<dbReference type="PROSITE" id="PS00028">
    <property type="entry name" value="ZINC_FINGER_C2H2_1"/>
    <property type="match status" value="1"/>
</dbReference>
<dbReference type="InterPro" id="IPR013087">
    <property type="entry name" value="Znf_C2H2_type"/>
</dbReference>
<gene>
    <name evidence="3" type="ORF">KYY02_19515</name>
</gene>